<evidence type="ECO:0000259" key="3">
    <source>
        <dbReference type="Pfam" id="PF10469"/>
    </source>
</evidence>
<proteinExistence type="predicted"/>
<dbReference type="GO" id="GO:0006355">
    <property type="term" value="P:regulation of DNA-templated transcription"/>
    <property type="evidence" value="ECO:0007669"/>
    <property type="project" value="TreeGrafter"/>
</dbReference>
<dbReference type="Proteomes" id="UP001302812">
    <property type="component" value="Unassembled WGS sequence"/>
</dbReference>
<evidence type="ECO:0000256" key="1">
    <source>
        <dbReference type="SAM" id="Coils"/>
    </source>
</evidence>
<dbReference type="InterPro" id="IPR009210">
    <property type="entry name" value="ASCC1"/>
</dbReference>
<evidence type="ECO:0000256" key="2">
    <source>
        <dbReference type="SAM" id="MobiDB-lite"/>
    </source>
</evidence>
<organism evidence="4 5">
    <name type="scientific">Canariomyces notabilis</name>
    <dbReference type="NCBI Taxonomy" id="2074819"/>
    <lineage>
        <taxon>Eukaryota</taxon>
        <taxon>Fungi</taxon>
        <taxon>Dikarya</taxon>
        <taxon>Ascomycota</taxon>
        <taxon>Pezizomycotina</taxon>
        <taxon>Sordariomycetes</taxon>
        <taxon>Sordariomycetidae</taxon>
        <taxon>Sordariales</taxon>
        <taxon>Chaetomiaceae</taxon>
        <taxon>Canariomyces</taxon>
    </lineage>
</organism>
<dbReference type="GO" id="GO:0006307">
    <property type="term" value="P:DNA alkylation repair"/>
    <property type="evidence" value="ECO:0007669"/>
    <property type="project" value="InterPro"/>
</dbReference>
<dbReference type="PANTHER" id="PTHR13360:SF1">
    <property type="entry name" value="ACTIVATING SIGNAL COINTEGRATOR 1 COMPLEX SUBUNIT 1"/>
    <property type="match status" value="1"/>
</dbReference>
<feature type="coiled-coil region" evidence="1">
    <location>
        <begin position="353"/>
        <end position="413"/>
    </location>
</feature>
<feature type="compositionally biased region" description="Low complexity" evidence="2">
    <location>
        <begin position="285"/>
        <end position="309"/>
    </location>
</feature>
<protein>
    <recommendedName>
        <fullName evidence="3">A-kinase anchor protein 7-like phosphoesterase domain-containing protein</fullName>
    </recommendedName>
</protein>
<feature type="domain" description="A-kinase anchor protein 7-like phosphoesterase" evidence="3">
    <location>
        <begin position="118"/>
        <end position="246"/>
    </location>
</feature>
<evidence type="ECO:0000313" key="4">
    <source>
        <dbReference type="EMBL" id="KAK4107150.1"/>
    </source>
</evidence>
<keyword evidence="5" id="KW-1185">Reference proteome</keyword>
<keyword evidence="1" id="KW-0175">Coiled coil</keyword>
<dbReference type="RefSeq" id="XP_064664720.1">
    <property type="nucleotide sequence ID" value="XM_064812456.1"/>
</dbReference>
<feature type="region of interest" description="Disordered" evidence="2">
    <location>
        <begin position="87"/>
        <end position="120"/>
    </location>
</feature>
<evidence type="ECO:0000313" key="5">
    <source>
        <dbReference type="Proteomes" id="UP001302812"/>
    </source>
</evidence>
<feature type="region of interest" description="Disordered" evidence="2">
    <location>
        <begin position="418"/>
        <end position="447"/>
    </location>
</feature>
<dbReference type="PANTHER" id="PTHR13360">
    <property type="entry name" value="ACTIVATING SIGNAL COINTEGRATOR 1 COMPLEX SUBUNIT 1"/>
    <property type="match status" value="1"/>
</dbReference>
<sequence length="780" mass="84804">MPPKPRPPVPTHFLCIPLVSTHSRPQLATSLASFRADACRPPASNDTTDFGGFGQPLLPLIPEDAVRPVGTLHLTLGVFSFAGARERGQRNGEGSTEGQGQGQGQRIGEGRQDGPGSSRAAVLYAPPVDPLGLLQAFCERVRDAFMQAELMVDDGRPLLLHATVVNTVYSKQKGLINATEGQVGTGGRRKGGRGGGRGGRGGRDWGKRERLVFDGSGLIDRYEDHVWMEDVPLEKVAICKMGAKKNRIEYDRRGKQFPVPQNVIRMSPRKTMSPPEKRRPPPPGRGTARVPSTRSSTATGSTSTSTSSTLIAPPPRAALSRASSPAPPDNSTARNNDPGDNNVPPAAAAAVLLREKDARIASLERELAKLSTGTTATATGENETAAGFWQAKYVTLERRHQQLQAQLQLARRAVTGNVDGGFLRDDRADDDDDDDDDGEEEEVEEYADDADANWKLARENQELLMAWAGATKALAEREREIESLRAQVSGLKAWVSNSTRSDGQVQMSDEVFGEGMARLGNGLQNWVLVNFRRAKIADLSSADEATISELGRLVPMYEDLAATAKIHLLQSIVSRVLVELVFDTYFVGLPSDMARQLTQVETFLASFASPEFVNQWRSLTLTIIKKDAGETEAGACAVADEVVSNVNAILDRITNTTSTKARDQGLQALVRNAIELSRLLAVQRAVFRVEMPQILPHQRIMFNAETMEDIGGEDEESLADRDICCVTFPGIVKRGDESGAQLQYRNVISKARVLCGPERAPSAVDTVSWRLADLDIPSFR</sequence>
<feature type="compositionally biased region" description="Polar residues" evidence="2">
    <location>
        <begin position="329"/>
        <end position="339"/>
    </location>
</feature>
<dbReference type="EMBL" id="MU853380">
    <property type="protein sequence ID" value="KAK4107150.1"/>
    <property type="molecule type" value="Genomic_DNA"/>
</dbReference>
<dbReference type="GeneID" id="89936581"/>
<feature type="region of interest" description="Disordered" evidence="2">
    <location>
        <begin position="252"/>
        <end position="344"/>
    </location>
</feature>
<dbReference type="Pfam" id="PF10469">
    <property type="entry name" value="AKAP7_NLS"/>
    <property type="match status" value="1"/>
</dbReference>
<gene>
    <name evidence="4" type="ORF">N656DRAFT_720682</name>
</gene>
<feature type="compositionally biased region" description="Acidic residues" evidence="2">
    <location>
        <begin position="428"/>
        <end position="447"/>
    </location>
</feature>
<dbReference type="Gene3D" id="3.90.1140.10">
    <property type="entry name" value="Cyclic phosphodiesterase"/>
    <property type="match status" value="1"/>
</dbReference>
<dbReference type="InterPro" id="IPR019510">
    <property type="entry name" value="AKAP7-like_phosphoesterase"/>
</dbReference>
<dbReference type="AlphaFoldDB" id="A0AAN6QFB9"/>
<comment type="caution">
    <text evidence="4">The sequence shown here is derived from an EMBL/GenBank/DDBJ whole genome shotgun (WGS) entry which is preliminary data.</text>
</comment>
<reference evidence="4" key="1">
    <citation type="journal article" date="2023" name="Mol. Phylogenet. Evol.">
        <title>Genome-scale phylogeny and comparative genomics of the fungal order Sordariales.</title>
        <authorList>
            <person name="Hensen N."/>
            <person name="Bonometti L."/>
            <person name="Westerberg I."/>
            <person name="Brannstrom I.O."/>
            <person name="Guillou S."/>
            <person name="Cros-Aarteil S."/>
            <person name="Calhoun S."/>
            <person name="Haridas S."/>
            <person name="Kuo A."/>
            <person name="Mondo S."/>
            <person name="Pangilinan J."/>
            <person name="Riley R."/>
            <person name="LaButti K."/>
            <person name="Andreopoulos B."/>
            <person name="Lipzen A."/>
            <person name="Chen C."/>
            <person name="Yan M."/>
            <person name="Daum C."/>
            <person name="Ng V."/>
            <person name="Clum A."/>
            <person name="Steindorff A."/>
            <person name="Ohm R.A."/>
            <person name="Martin F."/>
            <person name="Silar P."/>
            <person name="Natvig D.O."/>
            <person name="Lalanne C."/>
            <person name="Gautier V."/>
            <person name="Ament-Velasquez S.L."/>
            <person name="Kruys A."/>
            <person name="Hutchinson M.I."/>
            <person name="Powell A.J."/>
            <person name="Barry K."/>
            <person name="Miller A.N."/>
            <person name="Grigoriev I.V."/>
            <person name="Debuchy R."/>
            <person name="Gladieux P."/>
            <person name="Hiltunen Thoren M."/>
            <person name="Johannesson H."/>
        </authorList>
    </citation>
    <scope>NUCLEOTIDE SEQUENCE</scope>
    <source>
        <strain evidence="4">CBS 508.74</strain>
    </source>
</reference>
<name>A0AAN6QFB9_9PEZI</name>
<accession>A0AAN6QFB9</accession>
<feature type="region of interest" description="Disordered" evidence="2">
    <location>
        <begin position="180"/>
        <end position="206"/>
    </location>
</feature>
<dbReference type="GO" id="GO:0005634">
    <property type="term" value="C:nucleus"/>
    <property type="evidence" value="ECO:0007669"/>
    <property type="project" value="TreeGrafter"/>
</dbReference>
<feature type="compositionally biased region" description="Gly residues" evidence="2">
    <location>
        <begin position="95"/>
        <end position="107"/>
    </location>
</feature>
<reference evidence="4" key="2">
    <citation type="submission" date="2023-05" db="EMBL/GenBank/DDBJ databases">
        <authorList>
            <consortium name="Lawrence Berkeley National Laboratory"/>
            <person name="Steindorff A."/>
            <person name="Hensen N."/>
            <person name="Bonometti L."/>
            <person name="Westerberg I."/>
            <person name="Brannstrom I.O."/>
            <person name="Guillou S."/>
            <person name="Cros-Aarteil S."/>
            <person name="Calhoun S."/>
            <person name="Haridas S."/>
            <person name="Kuo A."/>
            <person name="Mondo S."/>
            <person name="Pangilinan J."/>
            <person name="Riley R."/>
            <person name="Labutti K."/>
            <person name="Andreopoulos B."/>
            <person name="Lipzen A."/>
            <person name="Chen C."/>
            <person name="Yanf M."/>
            <person name="Daum C."/>
            <person name="Ng V."/>
            <person name="Clum A."/>
            <person name="Ohm R."/>
            <person name="Martin F."/>
            <person name="Silar P."/>
            <person name="Natvig D."/>
            <person name="Lalanne C."/>
            <person name="Gautier V."/>
            <person name="Ament-Velasquez S.L."/>
            <person name="Kruys A."/>
            <person name="Hutchinson M.I."/>
            <person name="Powell A.J."/>
            <person name="Barry K."/>
            <person name="Miller A.N."/>
            <person name="Grigoriev I.V."/>
            <person name="Debuchy R."/>
            <person name="Gladieux P."/>
            <person name="Thoren M.H."/>
            <person name="Johannesson H."/>
        </authorList>
    </citation>
    <scope>NUCLEOTIDE SEQUENCE</scope>
    <source>
        <strain evidence="4">CBS 508.74</strain>
    </source>
</reference>